<name>A0AA40X3N7_9GAMM</name>
<dbReference type="Proteomes" id="UP000705283">
    <property type="component" value="Unassembled WGS sequence"/>
</dbReference>
<dbReference type="AlphaFoldDB" id="A0AA40X3N7"/>
<accession>A0AA40X3N7</accession>
<keyword evidence="1" id="KW-0472">Membrane</keyword>
<reference evidence="2" key="1">
    <citation type="submission" date="2020-11" db="EMBL/GenBank/DDBJ databases">
        <authorList>
            <person name="Lee S.D."/>
        </authorList>
    </citation>
    <scope>NUCLEOTIDE SEQUENCE</scope>
    <source>
        <strain evidence="2">SAP-2</strain>
    </source>
</reference>
<dbReference type="InterPro" id="IPR047743">
    <property type="entry name" value="YnhF-like"/>
</dbReference>
<sequence length="29" mass="3209">MDTNLKYSLMTVVCALAMIVAFSFTAVMH</sequence>
<gene>
    <name evidence="2" type="primary">ynhF</name>
    <name evidence="2" type="ORF">ITX54_13010</name>
</gene>
<comment type="caution">
    <text evidence="2">The sequence shown here is derived from an EMBL/GenBank/DDBJ whole genome shotgun (WGS) entry which is preliminary data.</text>
</comment>
<reference evidence="2" key="2">
    <citation type="submission" date="2022-09" db="EMBL/GenBank/DDBJ databases">
        <title>Rouxiella aceris sp. nov., isolated from tree sap and emended description of the genus Rhouxiella.</title>
        <authorList>
            <person name="Kim I.S."/>
        </authorList>
    </citation>
    <scope>NUCLEOTIDE SEQUENCE</scope>
    <source>
        <strain evidence="2">SAP-2</strain>
    </source>
</reference>
<keyword evidence="1" id="KW-0812">Transmembrane</keyword>
<proteinExistence type="predicted"/>
<organism evidence="2 3">
    <name type="scientific">Rouxiella silvae</name>
    <dbReference type="NCBI Taxonomy" id="1646373"/>
    <lineage>
        <taxon>Bacteria</taxon>
        <taxon>Pseudomonadati</taxon>
        <taxon>Pseudomonadota</taxon>
        <taxon>Gammaproteobacteria</taxon>
        <taxon>Enterobacterales</taxon>
        <taxon>Yersiniaceae</taxon>
        <taxon>Rouxiella</taxon>
    </lineage>
</organism>
<keyword evidence="1" id="KW-1133">Transmembrane helix</keyword>
<protein>
    <submittedName>
        <fullName evidence="2">YnhF family membrane protein</fullName>
    </submittedName>
</protein>
<evidence type="ECO:0000313" key="2">
    <source>
        <dbReference type="EMBL" id="MBF6637577.1"/>
    </source>
</evidence>
<evidence type="ECO:0000256" key="1">
    <source>
        <dbReference type="SAM" id="Phobius"/>
    </source>
</evidence>
<evidence type="ECO:0000313" key="3">
    <source>
        <dbReference type="Proteomes" id="UP000705283"/>
    </source>
</evidence>
<dbReference type="NCBIfam" id="NF033411">
    <property type="entry name" value="small_mem_YnhF"/>
    <property type="match status" value="1"/>
</dbReference>
<feature type="transmembrane region" description="Helical" evidence="1">
    <location>
        <begin position="7"/>
        <end position="28"/>
    </location>
</feature>
<dbReference type="EMBL" id="JADMKS010000005">
    <property type="protein sequence ID" value="MBF6637577.1"/>
    <property type="molecule type" value="Genomic_DNA"/>
</dbReference>
<dbReference type="RefSeq" id="WP_139804061.1">
    <property type="nucleotide sequence ID" value="NZ_CBCSCF010000003.1"/>
</dbReference>